<dbReference type="EMBL" id="JBHSGL010000015">
    <property type="protein sequence ID" value="MFC4714102.1"/>
    <property type="molecule type" value="Genomic_DNA"/>
</dbReference>
<evidence type="ECO:0000256" key="7">
    <source>
        <dbReference type="SAM" id="SignalP"/>
    </source>
</evidence>
<evidence type="ECO:0000256" key="6">
    <source>
        <dbReference type="SAM" id="Phobius"/>
    </source>
</evidence>
<evidence type="ECO:0000256" key="5">
    <source>
        <dbReference type="SAM" id="MobiDB-lite"/>
    </source>
</evidence>
<keyword evidence="3 7" id="KW-0732">Signal</keyword>
<name>A0ABV9ME57_9BACL</name>
<keyword evidence="10" id="KW-1185">Reference proteome</keyword>
<dbReference type="Proteomes" id="UP001595932">
    <property type="component" value="Unassembled WGS sequence"/>
</dbReference>
<evidence type="ECO:0000256" key="4">
    <source>
        <dbReference type="ARBA" id="ARBA00023008"/>
    </source>
</evidence>
<sequence length="192" mass="20229">MKKTLLLLSAFLILPMTAQAHSVLEASTPTDGEVVTEQLDTIALDFSAGIEQGSSMTMTMDGEAVDFSEVAVMDDQLIGTPAQELLDGSYVVEYAVLSEDGHPIEGTMAFELEAGVTEQASAEAEDQEAEQQAADEAAEEQSEAVETEASEEAAASEQATPTEQSGSNVTLIIAGLAVVLLIGAFVLMRKKR</sequence>
<evidence type="ECO:0000256" key="1">
    <source>
        <dbReference type="ARBA" id="ARBA00004196"/>
    </source>
</evidence>
<dbReference type="Gene3D" id="2.60.40.1220">
    <property type="match status" value="1"/>
</dbReference>
<comment type="subcellular location">
    <subcellularLocation>
        <location evidence="1">Cell envelope</location>
    </subcellularLocation>
</comment>
<evidence type="ECO:0000256" key="2">
    <source>
        <dbReference type="ARBA" id="ARBA00022723"/>
    </source>
</evidence>
<dbReference type="InterPro" id="IPR032694">
    <property type="entry name" value="CopC/D"/>
</dbReference>
<evidence type="ECO:0000259" key="8">
    <source>
        <dbReference type="Pfam" id="PF04234"/>
    </source>
</evidence>
<reference evidence="10" key="1">
    <citation type="journal article" date="2019" name="Int. J. Syst. Evol. Microbiol.">
        <title>The Global Catalogue of Microorganisms (GCM) 10K type strain sequencing project: providing services to taxonomists for standard genome sequencing and annotation.</title>
        <authorList>
            <consortium name="The Broad Institute Genomics Platform"/>
            <consortium name="The Broad Institute Genome Sequencing Center for Infectious Disease"/>
            <person name="Wu L."/>
            <person name="Ma J."/>
        </authorList>
    </citation>
    <scope>NUCLEOTIDE SEQUENCE [LARGE SCALE GENOMIC DNA]</scope>
    <source>
        <strain evidence="10">CGMCC 1.12151</strain>
    </source>
</reference>
<organism evidence="9 10">
    <name type="scientific">Planococcus dechangensis</name>
    <dbReference type="NCBI Taxonomy" id="1176255"/>
    <lineage>
        <taxon>Bacteria</taxon>
        <taxon>Bacillati</taxon>
        <taxon>Bacillota</taxon>
        <taxon>Bacilli</taxon>
        <taxon>Bacillales</taxon>
        <taxon>Caryophanaceae</taxon>
        <taxon>Planococcus</taxon>
    </lineage>
</organism>
<dbReference type="RefSeq" id="WP_377279835.1">
    <property type="nucleotide sequence ID" value="NZ_JBHSGL010000015.1"/>
</dbReference>
<keyword evidence="4" id="KW-0186">Copper</keyword>
<keyword evidence="6" id="KW-0812">Transmembrane</keyword>
<feature type="region of interest" description="Disordered" evidence="5">
    <location>
        <begin position="118"/>
        <end position="166"/>
    </location>
</feature>
<accession>A0ABV9ME57</accession>
<gene>
    <name evidence="9" type="ORF">ACFO5U_14735</name>
</gene>
<comment type="caution">
    <text evidence="9">The sequence shown here is derived from an EMBL/GenBank/DDBJ whole genome shotgun (WGS) entry which is preliminary data.</text>
</comment>
<feature type="compositionally biased region" description="Low complexity" evidence="5">
    <location>
        <begin position="152"/>
        <end position="164"/>
    </location>
</feature>
<dbReference type="InterPro" id="IPR014756">
    <property type="entry name" value="Ig_E-set"/>
</dbReference>
<evidence type="ECO:0000313" key="10">
    <source>
        <dbReference type="Proteomes" id="UP001595932"/>
    </source>
</evidence>
<feature type="compositionally biased region" description="Acidic residues" evidence="5">
    <location>
        <begin position="136"/>
        <end position="151"/>
    </location>
</feature>
<keyword evidence="2" id="KW-0479">Metal-binding</keyword>
<dbReference type="InterPro" id="IPR007348">
    <property type="entry name" value="CopC_dom"/>
</dbReference>
<proteinExistence type="predicted"/>
<dbReference type="PANTHER" id="PTHR34820:SF4">
    <property type="entry name" value="INNER MEMBRANE PROTEIN YEBZ"/>
    <property type="match status" value="1"/>
</dbReference>
<feature type="signal peptide" evidence="7">
    <location>
        <begin position="1"/>
        <end position="20"/>
    </location>
</feature>
<feature type="chain" id="PRO_5045377668" evidence="7">
    <location>
        <begin position="21"/>
        <end position="192"/>
    </location>
</feature>
<dbReference type="SUPFAM" id="SSF81296">
    <property type="entry name" value="E set domains"/>
    <property type="match status" value="1"/>
</dbReference>
<feature type="domain" description="CopC" evidence="8">
    <location>
        <begin position="21"/>
        <end position="111"/>
    </location>
</feature>
<keyword evidence="6" id="KW-0472">Membrane</keyword>
<dbReference type="InterPro" id="IPR014755">
    <property type="entry name" value="Cu-Rt/internalin_Ig-like"/>
</dbReference>
<dbReference type="PANTHER" id="PTHR34820">
    <property type="entry name" value="INNER MEMBRANE PROTEIN YEBZ"/>
    <property type="match status" value="1"/>
</dbReference>
<feature type="transmembrane region" description="Helical" evidence="6">
    <location>
        <begin position="169"/>
        <end position="188"/>
    </location>
</feature>
<dbReference type="Pfam" id="PF04234">
    <property type="entry name" value="CopC"/>
    <property type="match status" value="1"/>
</dbReference>
<protein>
    <submittedName>
        <fullName evidence="9">Copper resistance protein CopC</fullName>
    </submittedName>
</protein>
<evidence type="ECO:0000256" key="3">
    <source>
        <dbReference type="ARBA" id="ARBA00022729"/>
    </source>
</evidence>
<keyword evidence="6" id="KW-1133">Transmembrane helix</keyword>
<evidence type="ECO:0000313" key="9">
    <source>
        <dbReference type="EMBL" id="MFC4714102.1"/>
    </source>
</evidence>